<evidence type="ECO:0000256" key="1">
    <source>
        <dbReference type="SAM" id="Phobius"/>
    </source>
</evidence>
<keyword evidence="1" id="KW-0812">Transmembrane</keyword>
<organism evidence="2 3">
    <name type="scientific">Pedobacter agri</name>
    <dbReference type="NCBI Taxonomy" id="454586"/>
    <lineage>
        <taxon>Bacteria</taxon>
        <taxon>Pseudomonadati</taxon>
        <taxon>Bacteroidota</taxon>
        <taxon>Sphingobacteriia</taxon>
        <taxon>Sphingobacteriales</taxon>
        <taxon>Sphingobacteriaceae</taxon>
        <taxon>Pedobacter</taxon>
    </lineage>
</organism>
<evidence type="ECO:0000313" key="3">
    <source>
        <dbReference type="Proteomes" id="UP001142592"/>
    </source>
</evidence>
<proteinExistence type="predicted"/>
<comment type="caution">
    <text evidence="2">The sequence shown here is derived from an EMBL/GenBank/DDBJ whole genome shotgun (WGS) entry which is preliminary data.</text>
</comment>
<dbReference type="EMBL" id="JAPJUH010000002">
    <property type="protein sequence ID" value="MCX3264440.1"/>
    <property type="molecule type" value="Genomic_DNA"/>
</dbReference>
<name>A0A9X3DC53_9SPHI</name>
<dbReference type="Proteomes" id="UP001142592">
    <property type="component" value="Unassembled WGS sequence"/>
</dbReference>
<keyword evidence="1" id="KW-1133">Transmembrane helix</keyword>
<evidence type="ECO:0000313" key="2">
    <source>
        <dbReference type="EMBL" id="MCX3264440.1"/>
    </source>
</evidence>
<keyword evidence="1" id="KW-0472">Membrane</keyword>
<sequence length="67" mass="7814">MTVTYMMLAFTTIYLAATYFYYRHTVKKGTEFRYKPLFLLIIGLLFLLSLYGSVTNQPFNTIVPFIG</sequence>
<dbReference type="RefSeq" id="WP_010603286.1">
    <property type="nucleotide sequence ID" value="NZ_JAPJUH010000002.1"/>
</dbReference>
<feature type="transmembrane region" description="Helical" evidence="1">
    <location>
        <begin position="6"/>
        <end position="22"/>
    </location>
</feature>
<feature type="transmembrane region" description="Helical" evidence="1">
    <location>
        <begin position="34"/>
        <end position="54"/>
    </location>
</feature>
<dbReference type="AlphaFoldDB" id="A0A9X3DC53"/>
<protein>
    <submittedName>
        <fullName evidence="2">Uncharacterized protein</fullName>
    </submittedName>
</protein>
<reference evidence="2" key="1">
    <citation type="submission" date="2022-11" db="EMBL/GenBank/DDBJ databases">
        <authorList>
            <person name="Graham C."/>
            <person name="Newman J.D."/>
        </authorList>
    </citation>
    <scope>NUCLEOTIDE SEQUENCE</scope>
    <source>
        <strain evidence="2">DSM 19486</strain>
    </source>
</reference>
<keyword evidence="3" id="KW-1185">Reference proteome</keyword>
<gene>
    <name evidence="2" type="ORF">OQZ29_06770</name>
</gene>
<accession>A0A9X3DC53</accession>